<gene>
    <name evidence="1" type="ORF">QFC24_002302</name>
</gene>
<protein>
    <submittedName>
        <fullName evidence="1">Uncharacterized protein</fullName>
    </submittedName>
</protein>
<accession>A0ACC2XRM8</accession>
<sequence>MPASPYSRIYFAQAWLLTIYLVLCFGSQSGQAHSLRPGPLKRIFHPRNIATQVIPRAIPHDSPHNPPDGLYKRSTGETWQDGKRKRSLVSRDKLLPSDALRLSLDIPTVRHLVSRDLHDAEESYETVHLHVTPTEHLFHPQAKVNYLSAAGDVVHSEPLRAHDHRVYTGEVIADWSTSQRLKEDKVGGVYYSPEGQAYRGVRGTATIHVYEHAGDIEEQQGQSSKTSFAGTFNVDGQLWHVMTKENYLRHAQLGDPQPQVHDLGGSESGLVMFLEGDEDEQREAPLLQSSAARLAQTGCSHDSLAFNTNVTGHPVLKERPRHPHSANDIVPSFFPSLPSIPFPDSFSPLRSFAGDSSPRGISRRDDISTGGNAQPSTNYISTIGQTTGCPTEQRVVYMGVAADCNYISTYGGSEQARTQILTNWNSITALYRRSFNISLGIIELNVMNETCPSASAASSSSTQWNTPCAEGVTLNDRLSLFSEWRGRAGNGQAGLYHLMTACPTDTEVGVAWLGTLCQTDSSSQSGQTVSGTGVSSASRTEWSLSSHEIGHNFGAIHDLANSYQEPFVTPRRIFVAPVAAAMQATRHFAELLRMMLAISQNIVLEVPGHARLIRLRRMNYEYGAPPQHYSRDESASYGYEQHPPRNVPNGYYPMQQRNSQQAGWVDPNYYNGPNFRN</sequence>
<proteinExistence type="predicted"/>
<reference evidence="1" key="1">
    <citation type="submission" date="2023-04" db="EMBL/GenBank/DDBJ databases">
        <title>Draft Genome sequencing of Naganishia species isolated from polar environments using Oxford Nanopore Technology.</title>
        <authorList>
            <person name="Leo P."/>
            <person name="Venkateswaran K."/>
        </authorList>
    </citation>
    <scope>NUCLEOTIDE SEQUENCE</scope>
    <source>
        <strain evidence="1">DBVPG 5303</strain>
    </source>
</reference>
<comment type="caution">
    <text evidence="1">The sequence shown here is derived from an EMBL/GenBank/DDBJ whole genome shotgun (WGS) entry which is preliminary data.</text>
</comment>
<dbReference type="Proteomes" id="UP001234202">
    <property type="component" value="Unassembled WGS sequence"/>
</dbReference>
<keyword evidence="2" id="KW-1185">Reference proteome</keyword>
<evidence type="ECO:0000313" key="2">
    <source>
        <dbReference type="Proteomes" id="UP001234202"/>
    </source>
</evidence>
<organism evidence="1 2">
    <name type="scientific">Naganishia onofrii</name>
    <dbReference type="NCBI Taxonomy" id="1851511"/>
    <lineage>
        <taxon>Eukaryota</taxon>
        <taxon>Fungi</taxon>
        <taxon>Dikarya</taxon>
        <taxon>Basidiomycota</taxon>
        <taxon>Agaricomycotina</taxon>
        <taxon>Tremellomycetes</taxon>
        <taxon>Filobasidiales</taxon>
        <taxon>Filobasidiaceae</taxon>
        <taxon>Naganishia</taxon>
    </lineage>
</organism>
<name>A0ACC2XRM8_9TREE</name>
<dbReference type="EMBL" id="JASBWV010000006">
    <property type="protein sequence ID" value="KAJ9126030.1"/>
    <property type="molecule type" value="Genomic_DNA"/>
</dbReference>
<evidence type="ECO:0000313" key="1">
    <source>
        <dbReference type="EMBL" id="KAJ9126030.1"/>
    </source>
</evidence>